<dbReference type="Gene3D" id="3.30.420.40">
    <property type="match status" value="2"/>
</dbReference>
<name>B0T908_CAUSK</name>
<keyword evidence="2" id="KW-0614">Plasmid</keyword>
<dbReference type="AlphaFoldDB" id="B0T908"/>
<accession>B0T908</accession>
<dbReference type="OrthoDB" id="9783435at2"/>
<dbReference type="InterPro" id="IPR000600">
    <property type="entry name" value="ROK"/>
</dbReference>
<dbReference type="InterPro" id="IPR043129">
    <property type="entry name" value="ATPase_NBD"/>
</dbReference>
<dbReference type="PANTHER" id="PTHR18964">
    <property type="entry name" value="ROK (REPRESSOR, ORF, KINASE) FAMILY"/>
    <property type="match status" value="1"/>
</dbReference>
<dbReference type="KEGG" id="cak:Caul_5275"/>
<evidence type="ECO:0000256" key="1">
    <source>
        <dbReference type="ARBA" id="ARBA00006479"/>
    </source>
</evidence>
<organism evidence="2">
    <name type="scientific">Caulobacter sp. (strain K31)</name>
    <dbReference type="NCBI Taxonomy" id="366602"/>
    <lineage>
        <taxon>Bacteria</taxon>
        <taxon>Pseudomonadati</taxon>
        <taxon>Pseudomonadota</taxon>
        <taxon>Alphaproteobacteria</taxon>
        <taxon>Caulobacterales</taxon>
        <taxon>Caulobacteraceae</taxon>
        <taxon>Caulobacter</taxon>
    </lineage>
</organism>
<dbReference type="Pfam" id="PF00480">
    <property type="entry name" value="ROK"/>
    <property type="match status" value="1"/>
</dbReference>
<dbReference type="HOGENOM" id="CLU_036604_3_0_5"/>
<evidence type="ECO:0000313" key="2">
    <source>
        <dbReference type="EMBL" id="ABZ74395.1"/>
    </source>
</evidence>
<sequence length="297" mass="29848">MSGDQASAVFLAVETGGTKILGRLASATGEVLDEARWTTTTPKAACDVIVAFARGAAPAGSVLTGVGLAAFGPLVLDPGDPDCGRLLATTKPGWTHSNLRRELHARLGAPVRVDTDVNAAALAELKLGAGQGVPSLAYLTVGTGIGGGLATSAGVLQGAMHPEVGHLRLVRRPDDQLASVCRFHDDCAEGLAAGPALAARLSGEPMALRPEVQALTADYLAQLAVSLVLTWSPHRLVLGGGVGAAPGMLAAVRAAFGSALGGYGVGPAARESAFIVAPRLANAGLEGAMLMATTTRV</sequence>
<dbReference type="InterPro" id="IPR049874">
    <property type="entry name" value="ROK_cs"/>
</dbReference>
<dbReference type="PROSITE" id="PS01125">
    <property type="entry name" value="ROK"/>
    <property type="match status" value="1"/>
</dbReference>
<comment type="similarity">
    <text evidence="1">Belongs to the ROK (NagC/XylR) family.</text>
</comment>
<proteinExistence type="inferred from homology"/>
<gene>
    <name evidence="2" type="ordered locus">Caul_5275</name>
</gene>
<dbReference type="SUPFAM" id="SSF53067">
    <property type="entry name" value="Actin-like ATPase domain"/>
    <property type="match status" value="1"/>
</dbReference>
<protein>
    <submittedName>
        <fullName evidence="2">ROK family protein</fullName>
    </submittedName>
</protein>
<dbReference type="EMBL" id="CP000928">
    <property type="protein sequence ID" value="ABZ74395.1"/>
    <property type="molecule type" value="Genomic_DNA"/>
</dbReference>
<geneLocation type="plasmid" evidence="2">
    <name>pCAUL01</name>
</geneLocation>
<dbReference type="PANTHER" id="PTHR18964:SF149">
    <property type="entry name" value="BIFUNCTIONAL UDP-N-ACETYLGLUCOSAMINE 2-EPIMERASE_N-ACETYLMANNOSAMINE KINASE"/>
    <property type="match status" value="1"/>
</dbReference>
<reference evidence="2" key="1">
    <citation type="submission" date="2008-01" db="EMBL/GenBank/DDBJ databases">
        <title>Complete sequence of plasmid1 pCAUL01 of Caulobacter sp. K31.</title>
        <authorList>
            <consortium name="US DOE Joint Genome Institute"/>
            <person name="Copeland A."/>
            <person name="Lucas S."/>
            <person name="Lapidus A."/>
            <person name="Barry K."/>
            <person name="Glavina del Rio T."/>
            <person name="Dalin E."/>
            <person name="Tice H."/>
            <person name="Pitluck S."/>
            <person name="Bruce D."/>
            <person name="Goodwin L."/>
            <person name="Thompson L.S."/>
            <person name="Brettin T."/>
            <person name="Detter J.C."/>
            <person name="Han C."/>
            <person name="Schmutz J."/>
            <person name="Larimer F."/>
            <person name="Land M."/>
            <person name="Hauser L."/>
            <person name="Kyrpides N."/>
            <person name="Kim E."/>
            <person name="Stephens C."/>
            <person name="Richardson P."/>
        </authorList>
    </citation>
    <scope>NUCLEOTIDE SEQUENCE [LARGE SCALE GENOMIC DNA]</scope>
    <source>
        <strain evidence="2">K31</strain>
        <plasmid evidence="2">pCAUL01</plasmid>
    </source>
</reference>